<feature type="region of interest" description="Disordered" evidence="1">
    <location>
        <begin position="29"/>
        <end position="68"/>
    </location>
</feature>
<evidence type="ECO:0000313" key="5">
    <source>
        <dbReference type="EMBL" id="CAF4191975.1"/>
    </source>
</evidence>
<reference evidence="2" key="1">
    <citation type="submission" date="2021-02" db="EMBL/GenBank/DDBJ databases">
        <authorList>
            <person name="Nowell W R."/>
        </authorList>
    </citation>
    <scope>NUCLEOTIDE SEQUENCE</scope>
</reference>
<dbReference type="Proteomes" id="UP000682733">
    <property type="component" value="Unassembled WGS sequence"/>
</dbReference>
<organism evidence="2 6">
    <name type="scientific">Didymodactylos carnosus</name>
    <dbReference type="NCBI Taxonomy" id="1234261"/>
    <lineage>
        <taxon>Eukaryota</taxon>
        <taxon>Metazoa</taxon>
        <taxon>Spiralia</taxon>
        <taxon>Gnathifera</taxon>
        <taxon>Rotifera</taxon>
        <taxon>Eurotatoria</taxon>
        <taxon>Bdelloidea</taxon>
        <taxon>Philodinida</taxon>
        <taxon>Philodinidae</taxon>
        <taxon>Didymodactylos</taxon>
    </lineage>
</organism>
<accession>A0A814CAF9</accession>
<evidence type="ECO:0000256" key="1">
    <source>
        <dbReference type="SAM" id="MobiDB-lite"/>
    </source>
</evidence>
<dbReference type="EMBL" id="CAJNOQ010002147">
    <property type="protein sequence ID" value="CAF0941614.1"/>
    <property type="molecule type" value="Genomic_DNA"/>
</dbReference>
<keyword evidence="6" id="KW-1185">Reference proteome</keyword>
<dbReference type="EMBL" id="CAJOBC010002147">
    <property type="protein sequence ID" value="CAF3718072.1"/>
    <property type="molecule type" value="Genomic_DNA"/>
</dbReference>
<name>A0A814CAF9_9BILA</name>
<dbReference type="AlphaFoldDB" id="A0A814CAF9"/>
<evidence type="ECO:0000313" key="2">
    <source>
        <dbReference type="EMBL" id="CAF0941614.1"/>
    </source>
</evidence>
<protein>
    <submittedName>
        <fullName evidence="2">Uncharacterized protein</fullName>
    </submittedName>
</protein>
<sequence length="219" mass="25383">MLQRSVSSIPVKSIPTHVRYVNDPLAISSSPVEPQRHNNHNSAFDNLNDDLAGLGEGERERQNEQQQQAETWLNLNAEQKYLETPPYSNKYYLPNSNDYRQDGKQQQPYVFITKNIPEYSNMLYGSYHSSRKLYSPVKQWKRSFNFNNNNNSENISNNLSQNPFASLTSNSNPNMGHRLSPSLKQMIETNPFARAWLALLLRKIVQEQPVPYIFKYGKK</sequence>
<comment type="caution">
    <text evidence="2">The sequence shown here is derived from an EMBL/GenBank/DDBJ whole genome shotgun (WGS) entry which is preliminary data.</text>
</comment>
<dbReference type="EMBL" id="CAJNOK010024952">
    <property type="protein sequence ID" value="CAF1383768.1"/>
    <property type="molecule type" value="Genomic_DNA"/>
</dbReference>
<evidence type="ECO:0000313" key="4">
    <source>
        <dbReference type="EMBL" id="CAF3718072.1"/>
    </source>
</evidence>
<evidence type="ECO:0000313" key="3">
    <source>
        <dbReference type="EMBL" id="CAF1383768.1"/>
    </source>
</evidence>
<evidence type="ECO:0000313" key="6">
    <source>
        <dbReference type="Proteomes" id="UP000663829"/>
    </source>
</evidence>
<dbReference type="Proteomes" id="UP000681722">
    <property type="component" value="Unassembled WGS sequence"/>
</dbReference>
<proteinExistence type="predicted"/>
<dbReference type="EMBL" id="CAJOBA010046647">
    <property type="protein sequence ID" value="CAF4191975.1"/>
    <property type="molecule type" value="Genomic_DNA"/>
</dbReference>
<gene>
    <name evidence="2" type="ORF">GPM918_LOCUS10742</name>
    <name evidence="3" type="ORF">OVA965_LOCUS32232</name>
    <name evidence="4" type="ORF">SRO942_LOCUS10743</name>
    <name evidence="5" type="ORF">TMI583_LOCUS33087</name>
</gene>
<dbReference type="OrthoDB" id="10059465at2759"/>
<dbReference type="Proteomes" id="UP000663829">
    <property type="component" value="Unassembled WGS sequence"/>
</dbReference>
<dbReference type="Proteomes" id="UP000677228">
    <property type="component" value="Unassembled WGS sequence"/>
</dbReference>